<proteinExistence type="predicted"/>
<reference evidence="1" key="1">
    <citation type="journal article" date="2015" name="Nature">
        <title>Complex archaea that bridge the gap between prokaryotes and eukaryotes.</title>
        <authorList>
            <person name="Spang A."/>
            <person name="Saw J.H."/>
            <person name="Jorgensen S.L."/>
            <person name="Zaremba-Niedzwiedzka K."/>
            <person name="Martijn J."/>
            <person name="Lind A.E."/>
            <person name="van Eijk R."/>
            <person name="Schleper C."/>
            <person name="Guy L."/>
            <person name="Ettema T.J."/>
        </authorList>
    </citation>
    <scope>NUCLEOTIDE SEQUENCE</scope>
</reference>
<evidence type="ECO:0000313" key="1">
    <source>
        <dbReference type="EMBL" id="KKM00459.1"/>
    </source>
</evidence>
<dbReference type="AlphaFoldDB" id="A0A0F9GNS3"/>
<accession>A0A0F9GNS3</accession>
<dbReference type="EMBL" id="LAZR01017428">
    <property type="protein sequence ID" value="KKM00459.1"/>
    <property type="molecule type" value="Genomic_DNA"/>
</dbReference>
<gene>
    <name evidence="1" type="ORF">LCGC14_1804180</name>
</gene>
<protein>
    <submittedName>
        <fullName evidence="1">Uncharacterized protein</fullName>
    </submittedName>
</protein>
<organism evidence="1">
    <name type="scientific">marine sediment metagenome</name>
    <dbReference type="NCBI Taxonomy" id="412755"/>
    <lineage>
        <taxon>unclassified sequences</taxon>
        <taxon>metagenomes</taxon>
        <taxon>ecological metagenomes</taxon>
    </lineage>
</organism>
<comment type="caution">
    <text evidence="1">The sequence shown here is derived from an EMBL/GenBank/DDBJ whole genome shotgun (WGS) entry which is preliminary data.</text>
</comment>
<sequence length="77" mass="9273">MSENLKYLEKIEEDPINFGIKLNKYGIKHEKQIQKKIALTILEFFNGDKFVNENDIQEDKNVFYILKGNYPHLKERR</sequence>
<name>A0A0F9GNS3_9ZZZZ</name>